<reference evidence="2" key="1">
    <citation type="journal article" date="2022" name="Mol. Ecol. Resour.">
        <title>The genomes of chicory, endive, great burdock and yacon provide insights into Asteraceae palaeo-polyploidization history and plant inulin production.</title>
        <authorList>
            <person name="Fan W."/>
            <person name="Wang S."/>
            <person name="Wang H."/>
            <person name="Wang A."/>
            <person name="Jiang F."/>
            <person name="Liu H."/>
            <person name="Zhao H."/>
            <person name="Xu D."/>
            <person name="Zhang Y."/>
        </authorList>
    </citation>
    <scope>NUCLEOTIDE SEQUENCE [LARGE SCALE GENOMIC DNA]</scope>
    <source>
        <strain evidence="2">cv. Yunnan</strain>
    </source>
</reference>
<name>A0ACB9HPU0_9ASTR</name>
<accession>A0ACB9HPU0</accession>
<protein>
    <submittedName>
        <fullName evidence="1">Uncharacterized protein</fullName>
    </submittedName>
</protein>
<proteinExistence type="predicted"/>
<evidence type="ECO:0000313" key="1">
    <source>
        <dbReference type="EMBL" id="KAI3797749.1"/>
    </source>
</evidence>
<sequence>MEIRRNLRRCHNSSAAAPPFHSAVRRHPLSRNPFSRCHLHPLPAPDAALGRLNTSVVAAVVGNTYSSEPRVSNPEAPDEVYKSLDIVGEGENWWETVKLHKLIWLIMIFNSIAKGRHKKLAFLVTTEN</sequence>
<comment type="caution">
    <text evidence="1">The sequence shown here is derived from an EMBL/GenBank/DDBJ whole genome shotgun (WGS) entry which is preliminary data.</text>
</comment>
<dbReference type="EMBL" id="CM042028">
    <property type="protein sequence ID" value="KAI3797749.1"/>
    <property type="molecule type" value="Genomic_DNA"/>
</dbReference>
<organism evidence="1 2">
    <name type="scientific">Smallanthus sonchifolius</name>
    <dbReference type="NCBI Taxonomy" id="185202"/>
    <lineage>
        <taxon>Eukaryota</taxon>
        <taxon>Viridiplantae</taxon>
        <taxon>Streptophyta</taxon>
        <taxon>Embryophyta</taxon>
        <taxon>Tracheophyta</taxon>
        <taxon>Spermatophyta</taxon>
        <taxon>Magnoliopsida</taxon>
        <taxon>eudicotyledons</taxon>
        <taxon>Gunneridae</taxon>
        <taxon>Pentapetalae</taxon>
        <taxon>asterids</taxon>
        <taxon>campanulids</taxon>
        <taxon>Asterales</taxon>
        <taxon>Asteraceae</taxon>
        <taxon>Asteroideae</taxon>
        <taxon>Heliantheae alliance</taxon>
        <taxon>Millerieae</taxon>
        <taxon>Smallanthus</taxon>
    </lineage>
</organism>
<dbReference type="Proteomes" id="UP001056120">
    <property type="component" value="Linkage Group LG11"/>
</dbReference>
<gene>
    <name evidence="1" type="ORF">L1987_33012</name>
</gene>
<evidence type="ECO:0000313" key="2">
    <source>
        <dbReference type="Proteomes" id="UP001056120"/>
    </source>
</evidence>
<keyword evidence="2" id="KW-1185">Reference proteome</keyword>
<reference evidence="1 2" key="2">
    <citation type="journal article" date="2022" name="Mol. Ecol. Resour.">
        <title>The genomes of chicory, endive, great burdock and yacon provide insights into Asteraceae paleo-polyploidization history and plant inulin production.</title>
        <authorList>
            <person name="Fan W."/>
            <person name="Wang S."/>
            <person name="Wang H."/>
            <person name="Wang A."/>
            <person name="Jiang F."/>
            <person name="Liu H."/>
            <person name="Zhao H."/>
            <person name="Xu D."/>
            <person name="Zhang Y."/>
        </authorList>
    </citation>
    <scope>NUCLEOTIDE SEQUENCE [LARGE SCALE GENOMIC DNA]</scope>
    <source>
        <strain evidence="2">cv. Yunnan</strain>
        <tissue evidence="1">Leaves</tissue>
    </source>
</reference>